<sequence>MKKHQSKVLSQNHNATKKRAATLEQVKLRISLLNDFIENGVPDGFTAHTGLLKLLAYSDGGEIEQRSYQSILSKKNIPIIDIDPSFKGSASAVIDCKDYLLLKIDKLKKLEMPCVPLEQSNDAAFDSSLNTPKTKTKGELKGTIKEQAALIESLAKELLKQRRANNTLISVIRERDRHASRTLKAYFDKHQDDLCQVREFIKPSLEKTISNLHELSREFDEAFGDNEDSIVQILGER</sequence>
<dbReference type="AlphaFoldDB" id="A0A2T3QM96"/>
<reference evidence="1 2" key="1">
    <citation type="submission" date="2018-06" db="EMBL/GenBank/DDBJ databases">
        <authorList>
            <consortium name="Pathogen Informatics"/>
            <person name="Doyle S."/>
        </authorList>
    </citation>
    <scope>NUCLEOTIDE SEQUENCE [LARGE SCALE GENOMIC DNA]</scope>
    <source>
        <strain evidence="1 2">NCTC11647</strain>
    </source>
</reference>
<dbReference type="Proteomes" id="UP000251647">
    <property type="component" value="Unassembled WGS sequence"/>
</dbReference>
<dbReference type="EMBL" id="UATL01000001">
    <property type="protein sequence ID" value="SPY29167.1"/>
    <property type="molecule type" value="Genomic_DNA"/>
</dbReference>
<organism evidence="1 2">
    <name type="scientific">Photobacterium damselae</name>
    <dbReference type="NCBI Taxonomy" id="38293"/>
    <lineage>
        <taxon>Bacteria</taxon>
        <taxon>Pseudomonadati</taxon>
        <taxon>Pseudomonadota</taxon>
        <taxon>Gammaproteobacteria</taxon>
        <taxon>Vibrionales</taxon>
        <taxon>Vibrionaceae</taxon>
        <taxon>Photobacterium</taxon>
    </lineage>
</organism>
<evidence type="ECO:0000313" key="1">
    <source>
        <dbReference type="EMBL" id="SPY29167.1"/>
    </source>
</evidence>
<evidence type="ECO:0000313" key="2">
    <source>
        <dbReference type="Proteomes" id="UP000251647"/>
    </source>
</evidence>
<dbReference type="RefSeq" id="WP_005297811.1">
    <property type="nucleotide sequence ID" value="NZ_PYOG01000004.1"/>
</dbReference>
<accession>A0A2T3QM96</accession>
<gene>
    <name evidence="1" type="ORF">NCTC11647_02347</name>
</gene>
<proteinExistence type="predicted"/>
<protein>
    <submittedName>
        <fullName evidence="1">Uncharacterized protein</fullName>
    </submittedName>
</protein>
<name>A0A2T3QM96_PHODM</name>
<dbReference type="OrthoDB" id="10012349at2"/>